<comment type="caution">
    <text evidence="1">The sequence shown here is derived from an EMBL/GenBank/DDBJ whole genome shotgun (WGS) entry which is preliminary data.</text>
</comment>
<gene>
    <name evidence="1" type="ORF">FYJ51_00290</name>
</gene>
<accession>A0A7X2TE90</accession>
<dbReference type="Proteomes" id="UP000461880">
    <property type="component" value="Unassembled WGS sequence"/>
</dbReference>
<dbReference type="AlphaFoldDB" id="A0A7X2TE90"/>
<evidence type="ECO:0000313" key="2">
    <source>
        <dbReference type="Proteomes" id="UP000461880"/>
    </source>
</evidence>
<keyword evidence="2" id="KW-1185">Reference proteome</keyword>
<sequence>MVITEEAQQMLREALSQHPGTLLSIEQTETCHGRSIALMLRGEDEELNRMKVSGMTVFMDPETDALSQNFRLFVTDGQLMLENPDACGCCGDCGGDCGCA</sequence>
<name>A0A7X2TE90_9FIRM</name>
<evidence type="ECO:0000313" key="1">
    <source>
        <dbReference type="EMBL" id="MSS57349.1"/>
    </source>
</evidence>
<dbReference type="RefSeq" id="WP_105303617.1">
    <property type="nucleotide sequence ID" value="NZ_JAQXPC010000027.1"/>
</dbReference>
<proteinExistence type="predicted"/>
<protein>
    <submittedName>
        <fullName evidence="1">Uncharacterized protein</fullName>
    </submittedName>
</protein>
<organism evidence="1 2">
    <name type="scientific">Stecheria intestinalis</name>
    <dbReference type="NCBI Taxonomy" id="2606630"/>
    <lineage>
        <taxon>Bacteria</taxon>
        <taxon>Bacillati</taxon>
        <taxon>Bacillota</taxon>
        <taxon>Erysipelotrichia</taxon>
        <taxon>Erysipelotrichales</taxon>
        <taxon>Erysipelotrichaceae</taxon>
        <taxon>Stecheria</taxon>
    </lineage>
</organism>
<dbReference type="EMBL" id="VUMN01000001">
    <property type="protein sequence ID" value="MSS57349.1"/>
    <property type="molecule type" value="Genomic_DNA"/>
</dbReference>
<reference evidence="1 2" key="1">
    <citation type="submission" date="2019-08" db="EMBL/GenBank/DDBJ databases">
        <title>In-depth cultivation of the pig gut microbiome towards novel bacterial diversity and tailored functional studies.</title>
        <authorList>
            <person name="Wylensek D."/>
            <person name="Hitch T.C.A."/>
            <person name="Clavel T."/>
        </authorList>
    </citation>
    <scope>NUCLEOTIDE SEQUENCE [LARGE SCALE GENOMIC DNA]</scope>
    <source>
        <strain evidence="1 2">Oil+RF-744-GAM-WT-6</strain>
    </source>
</reference>